<reference evidence="3" key="1">
    <citation type="submission" date="2020-05" db="EMBL/GenBank/DDBJ databases">
        <authorList>
            <person name="Chiriac C."/>
            <person name="Salcher M."/>
            <person name="Ghai R."/>
            <person name="Kavagutti S V."/>
        </authorList>
    </citation>
    <scope>NUCLEOTIDE SEQUENCE</scope>
</reference>
<evidence type="ECO:0000256" key="1">
    <source>
        <dbReference type="SAM" id="MobiDB-lite"/>
    </source>
</evidence>
<name>A0A6J6FJQ2_9ZZZZ</name>
<feature type="compositionally biased region" description="Gly residues" evidence="1">
    <location>
        <begin position="111"/>
        <end position="120"/>
    </location>
</feature>
<feature type="region of interest" description="Disordered" evidence="1">
    <location>
        <begin position="1"/>
        <end position="24"/>
    </location>
</feature>
<keyword evidence="2" id="KW-1133">Transmembrane helix</keyword>
<protein>
    <submittedName>
        <fullName evidence="3">Unannotated protein</fullName>
    </submittedName>
</protein>
<feature type="compositionally biased region" description="Basic and acidic residues" evidence="1">
    <location>
        <begin position="76"/>
        <end position="108"/>
    </location>
</feature>
<keyword evidence="2" id="KW-0472">Membrane</keyword>
<organism evidence="3">
    <name type="scientific">freshwater metagenome</name>
    <dbReference type="NCBI Taxonomy" id="449393"/>
    <lineage>
        <taxon>unclassified sequences</taxon>
        <taxon>metagenomes</taxon>
        <taxon>ecological metagenomes</taxon>
    </lineage>
</organism>
<feature type="transmembrane region" description="Helical" evidence="2">
    <location>
        <begin position="33"/>
        <end position="57"/>
    </location>
</feature>
<proteinExistence type="predicted"/>
<feature type="region of interest" description="Disordered" evidence="1">
    <location>
        <begin position="62"/>
        <end position="137"/>
    </location>
</feature>
<dbReference type="AlphaFoldDB" id="A0A6J6FJQ2"/>
<evidence type="ECO:0000256" key="2">
    <source>
        <dbReference type="SAM" id="Phobius"/>
    </source>
</evidence>
<gene>
    <name evidence="3" type="ORF">UFOPK1788_00304</name>
</gene>
<sequence length="137" mass="13703">MATAKKDGNNAAAEPQAGAPSVQSALTKYRKPITLTAIVAGGVLALGAAFAGGVAVAHNDRPQFGSEAMGAPHGPEANERGERGERGEHSPRGKAGEQHSGEPREQHRMGGKPGMGGQPGQGTTPAPTDGVTPTPAP</sequence>
<dbReference type="EMBL" id="CAEZUE010000024">
    <property type="protein sequence ID" value="CAB4587223.1"/>
    <property type="molecule type" value="Genomic_DNA"/>
</dbReference>
<accession>A0A6J6FJQ2</accession>
<keyword evidence="2" id="KW-0812">Transmembrane</keyword>
<evidence type="ECO:0000313" key="3">
    <source>
        <dbReference type="EMBL" id="CAB4587223.1"/>
    </source>
</evidence>